<dbReference type="EMBL" id="KV875120">
    <property type="protein sequence ID" value="OIW22345.1"/>
    <property type="molecule type" value="Genomic_DNA"/>
</dbReference>
<reference evidence="2 3" key="1">
    <citation type="submission" date="2016-10" db="EMBL/GenBank/DDBJ databases">
        <title>Draft genome sequence of Coniochaeta ligniaria NRRL30616, a lignocellulolytic fungus for bioabatement of inhibitors in plant biomass hydrolysates.</title>
        <authorList>
            <consortium name="DOE Joint Genome Institute"/>
            <person name="Jimenez D.J."/>
            <person name="Hector R.E."/>
            <person name="Riley R."/>
            <person name="Sun H."/>
            <person name="Grigoriev I.V."/>
            <person name="Van Elsas J.D."/>
            <person name="Nichols N.N."/>
        </authorList>
    </citation>
    <scope>NUCLEOTIDE SEQUENCE [LARGE SCALE GENOMIC DNA]</scope>
    <source>
        <strain evidence="2 3">NRRL 30616</strain>
    </source>
</reference>
<dbReference type="AlphaFoldDB" id="A0A1J7IMI9"/>
<organism evidence="2 3">
    <name type="scientific">Coniochaeta ligniaria NRRL 30616</name>
    <dbReference type="NCBI Taxonomy" id="1408157"/>
    <lineage>
        <taxon>Eukaryota</taxon>
        <taxon>Fungi</taxon>
        <taxon>Dikarya</taxon>
        <taxon>Ascomycota</taxon>
        <taxon>Pezizomycotina</taxon>
        <taxon>Sordariomycetes</taxon>
        <taxon>Sordariomycetidae</taxon>
        <taxon>Coniochaetales</taxon>
        <taxon>Coniochaetaceae</taxon>
        <taxon>Coniochaeta</taxon>
    </lineage>
</organism>
<feature type="region of interest" description="Disordered" evidence="1">
    <location>
        <begin position="1"/>
        <end position="93"/>
    </location>
</feature>
<keyword evidence="3" id="KW-1185">Reference proteome</keyword>
<gene>
    <name evidence="2" type="ORF">CONLIGDRAFT_225149</name>
</gene>
<evidence type="ECO:0000313" key="2">
    <source>
        <dbReference type="EMBL" id="OIW22345.1"/>
    </source>
</evidence>
<sequence length="174" mass="18103">MVVMVATWPHPGASPHLLPSRSASQTSGPTAHRPQRRGQAQGPATAQMARQDPSRTPACAPPRDLVPHRVAGTVSTPQAGTPQPVGTPQSVGTPLAVGSTPIEGKMASTTIMTTTASTPTTTAISTIFQPQPGGLEGLETFCGPVWPFWSVRAGRHFLKHMPFSASIISRAGKA</sequence>
<protein>
    <submittedName>
        <fullName evidence="2">Uncharacterized protein</fullName>
    </submittedName>
</protein>
<evidence type="ECO:0000313" key="3">
    <source>
        <dbReference type="Proteomes" id="UP000182658"/>
    </source>
</evidence>
<proteinExistence type="predicted"/>
<accession>A0A1J7IMI9</accession>
<name>A0A1J7IMI9_9PEZI</name>
<evidence type="ECO:0000256" key="1">
    <source>
        <dbReference type="SAM" id="MobiDB-lite"/>
    </source>
</evidence>
<dbReference type="InParanoid" id="A0A1J7IMI9"/>
<dbReference type="Proteomes" id="UP000182658">
    <property type="component" value="Unassembled WGS sequence"/>
</dbReference>
<feature type="compositionally biased region" description="Polar residues" evidence="1">
    <location>
        <begin position="73"/>
        <end position="92"/>
    </location>
</feature>